<evidence type="ECO:0000256" key="4">
    <source>
        <dbReference type="ARBA" id="ARBA00022679"/>
    </source>
</evidence>
<evidence type="ECO:0000313" key="8">
    <source>
        <dbReference type="Proteomes" id="UP001344817"/>
    </source>
</evidence>
<dbReference type="Proteomes" id="UP001344817">
    <property type="component" value="Unassembled WGS sequence"/>
</dbReference>
<protein>
    <recommendedName>
        <fullName evidence="3">phosphoenolpyruvate--glycerone phosphotransferase</fullName>
        <ecNumber evidence="3">2.7.1.121</ecNumber>
    </recommendedName>
</protein>
<dbReference type="NCBIfam" id="TIGR02364">
    <property type="entry name" value="dha_pts"/>
    <property type="match status" value="1"/>
</dbReference>
<dbReference type="PANTHER" id="PTHR38594">
    <property type="entry name" value="PEP-DEPENDENT DIHYDROXYACETONE KINASE, PHOSPHORYL DONOR SUBUNIT DHAM"/>
    <property type="match status" value="1"/>
</dbReference>
<dbReference type="InterPro" id="IPR004701">
    <property type="entry name" value="PTS_EIIA_man-typ"/>
</dbReference>
<keyword evidence="7" id="KW-0418">Kinase</keyword>
<proteinExistence type="predicted"/>
<dbReference type="Pfam" id="PF03610">
    <property type="entry name" value="EIIA-man"/>
    <property type="match status" value="1"/>
</dbReference>
<dbReference type="GO" id="GO:0047324">
    <property type="term" value="F:phosphoenolpyruvate-glycerone phosphotransferase activity"/>
    <property type="evidence" value="ECO:0007669"/>
    <property type="project" value="UniProtKB-EC"/>
</dbReference>
<dbReference type="EMBL" id="JAZDWZ010000002">
    <property type="protein sequence ID" value="MEE3928139.1"/>
    <property type="molecule type" value="Genomic_DNA"/>
</dbReference>
<keyword evidence="8" id="KW-1185">Reference proteome</keyword>
<evidence type="ECO:0000256" key="1">
    <source>
        <dbReference type="ARBA" id="ARBA00001113"/>
    </source>
</evidence>
<feature type="domain" description="PTS EIIA type-4" evidence="6">
    <location>
        <begin position="1"/>
        <end position="131"/>
    </location>
</feature>
<accession>A0ABU7MKU8</accession>
<evidence type="ECO:0000313" key="7">
    <source>
        <dbReference type="EMBL" id="MEE3928139.1"/>
    </source>
</evidence>
<comment type="caution">
    <text evidence="7">The sequence shown here is derived from an EMBL/GenBank/DDBJ whole genome shotgun (WGS) entry which is preliminary data.</text>
</comment>
<dbReference type="RefSeq" id="WP_330500551.1">
    <property type="nucleotide sequence ID" value="NZ_JAZDWZ010000002.1"/>
</dbReference>
<gene>
    <name evidence="7" type="primary">dhaM</name>
    <name evidence="7" type="ORF">V2E24_00925</name>
</gene>
<comment type="catalytic activity">
    <reaction evidence="1">
        <text>dihydroxyacetone + phosphoenolpyruvate = dihydroxyacetone phosphate + pyruvate</text>
        <dbReference type="Rhea" id="RHEA:18381"/>
        <dbReference type="ChEBI" id="CHEBI:15361"/>
        <dbReference type="ChEBI" id="CHEBI:16016"/>
        <dbReference type="ChEBI" id="CHEBI:57642"/>
        <dbReference type="ChEBI" id="CHEBI:58702"/>
        <dbReference type="EC" id="2.7.1.121"/>
    </reaction>
</comment>
<dbReference type="PANTHER" id="PTHR38594:SF1">
    <property type="entry name" value="PEP-DEPENDENT DIHYDROXYACETONE KINASE, PHOSPHORYL DONOR SUBUNIT DHAM"/>
    <property type="match status" value="1"/>
</dbReference>
<dbReference type="InterPro" id="IPR012844">
    <property type="entry name" value="DhaM_N"/>
</dbReference>
<sequence length="131" mass="14444">MINFVVVSHSYKLAQEAINLTKKITFNDFKIVNAAGMPDNHDEIGTDAQHIMNMVNFLKTEDTEAVIIFCELGSSLMSSQMVIEMLNDPKVILADAPLVEGLIVAASSNYPGQSLENILNELEQLKSMSKI</sequence>
<keyword evidence="4 7" id="KW-0808">Transferase</keyword>
<name>A0ABU7MKU8_9BACT</name>
<comment type="function">
    <text evidence="2">Component of the dihydroxyacetone kinase complex, which is responsible for the phosphoenolpyruvate (PEP)-dependent phosphorylation of dihydroxyacetone. DhaM serves as the phosphoryl donor. Is phosphorylated by phosphoenolpyruvate in an EI- and HPr-dependent reaction, and a phosphorelay system on histidine residues finally leads to phosphoryl transfer to DhaL and dihydroxyacetone.</text>
</comment>
<evidence type="ECO:0000256" key="2">
    <source>
        <dbReference type="ARBA" id="ARBA00002788"/>
    </source>
</evidence>
<evidence type="ECO:0000259" key="6">
    <source>
        <dbReference type="PROSITE" id="PS51096"/>
    </source>
</evidence>
<evidence type="ECO:0000256" key="3">
    <source>
        <dbReference type="ARBA" id="ARBA00012095"/>
    </source>
</evidence>
<reference evidence="7" key="1">
    <citation type="submission" date="2024-01" db="EMBL/GenBank/DDBJ databases">
        <title>Genome sequence of Mycoplasma ciconiae type strain DSM 25251.</title>
        <authorList>
            <person name="Spergser J."/>
        </authorList>
    </citation>
    <scope>NUCLEOTIDE SEQUENCE [LARGE SCALE GENOMIC DNA]</scope>
    <source>
        <strain evidence="7">DSM 25251</strain>
    </source>
</reference>
<dbReference type="InterPro" id="IPR036662">
    <property type="entry name" value="PTS_EIIA_man-typ_sf"/>
</dbReference>
<comment type="subunit">
    <text evidence="5">Homodimer. The dihydroxyacetone kinase complex is composed of a homodimer of DhaM, a homodimer of DhaK and the subunit DhaL.</text>
</comment>
<evidence type="ECO:0000256" key="5">
    <source>
        <dbReference type="ARBA" id="ARBA00046577"/>
    </source>
</evidence>
<organism evidence="7 8">
    <name type="scientific">Mycoplasmopsis ciconiae</name>
    <dbReference type="NCBI Taxonomy" id="561067"/>
    <lineage>
        <taxon>Bacteria</taxon>
        <taxon>Bacillati</taxon>
        <taxon>Mycoplasmatota</taxon>
        <taxon>Mycoplasmoidales</taxon>
        <taxon>Metamycoplasmataceae</taxon>
        <taxon>Mycoplasmopsis</taxon>
    </lineage>
</organism>
<dbReference type="PROSITE" id="PS51096">
    <property type="entry name" value="PTS_EIIA_TYPE_4"/>
    <property type="match status" value="1"/>
</dbReference>
<dbReference type="EC" id="2.7.1.121" evidence="3"/>
<dbReference type="InterPro" id="IPR039643">
    <property type="entry name" value="DhaM"/>
</dbReference>
<dbReference type="SUPFAM" id="SSF53062">
    <property type="entry name" value="PTS system fructose IIA component-like"/>
    <property type="match status" value="1"/>
</dbReference>
<dbReference type="Gene3D" id="3.40.50.510">
    <property type="entry name" value="Phosphotransferase system, mannose-type IIA component"/>
    <property type="match status" value="1"/>
</dbReference>